<organism evidence="2 3">
    <name type="scientific">Mycetocola manganoxydans</name>
    <dbReference type="NCBI Taxonomy" id="699879"/>
    <lineage>
        <taxon>Bacteria</taxon>
        <taxon>Bacillati</taxon>
        <taxon>Actinomycetota</taxon>
        <taxon>Actinomycetes</taxon>
        <taxon>Micrococcales</taxon>
        <taxon>Microbacteriaceae</taxon>
        <taxon>Mycetocola</taxon>
    </lineage>
</organism>
<evidence type="ECO:0000259" key="1">
    <source>
        <dbReference type="SMART" id="SM00226"/>
    </source>
</evidence>
<gene>
    <name evidence="2" type="ORF">D9V29_01790</name>
</gene>
<accession>A0A3L6ZZH2</accession>
<evidence type="ECO:0000313" key="2">
    <source>
        <dbReference type="EMBL" id="RLP73443.1"/>
    </source>
</evidence>
<dbReference type="EMBL" id="RCUV01000002">
    <property type="protein sequence ID" value="RLP73443.1"/>
    <property type="molecule type" value="Genomic_DNA"/>
</dbReference>
<dbReference type="AlphaFoldDB" id="A0A3L6ZZH2"/>
<dbReference type="SMART" id="SM00226">
    <property type="entry name" value="LMWPc"/>
    <property type="match status" value="1"/>
</dbReference>
<keyword evidence="3" id="KW-1185">Reference proteome</keyword>
<dbReference type="InterPro" id="IPR023485">
    <property type="entry name" value="Ptyr_pPase"/>
</dbReference>
<dbReference type="InterPro" id="IPR036196">
    <property type="entry name" value="Ptyr_pPase_sf"/>
</dbReference>
<evidence type="ECO:0000313" key="3">
    <source>
        <dbReference type="Proteomes" id="UP000270299"/>
    </source>
</evidence>
<dbReference type="Gene3D" id="3.40.50.2300">
    <property type="match status" value="1"/>
</dbReference>
<dbReference type="OrthoDB" id="9784339at2"/>
<feature type="domain" description="Phosphotyrosine protein phosphatase I" evidence="1">
    <location>
        <begin position="1"/>
        <end position="109"/>
    </location>
</feature>
<dbReference type="Pfam" id="PF01451">
    <property type="entry name" value="LMWPc"/>
    <property type="match status" value="1"/>
</dbReference>
<dbReference type="SUPFAM" id="SSF52788">
    <property type="entry name" value="Phosphotyrosine protein phosphatases I"/>
    <property type="match status" value="1"/>
</dbReference>
<reference evidence="2 3" key="1">
    <citation type="submission" date="2018-10" db="EMBL/GenBank/DDBJ databases">
        <authorList>
            <person name="Li J."/>
        </authorList>
    </citation>
    <scope>NUCLEOTIDE SEQUENCE [LARGE SCALE GENOMIC DNA]</scope>
    <source>
        <strain evidence="2 3">CCTCC AB209002</strain>
    </source>
</reference>
<dbReference type="Proteomes" id="UP000270299">
    <property type="component" value="Unassembled WGS sequence"/>
</dbReference>
<name>A0A3L6ZZH2_9MICO</name>
<comment type="caution">
    <text evidence="2">The sequence shown here is derived from an EMBL/GenBank/DDBJ whole genome shotgun (WGS) entry which is preliminary data.</text>
</comment>
<protein>
    <submittedName>
        <fullName evidence="2">Low molecular weight phosphatase family protein</fullName>
    </submittedName>
</protein>
<proteinExistence type="predicted"/>
<sequence length="182" mass="19339">MAEQLLRAGLNSYPGVSVGSAGTVGLVGEPMDARALDLATSFGVTDAATHVARELNEKQIREADVVFAMSREHRRAVVQLHPRASRYTFTIREFARIAAEITDADLTDAALLPGDDVAGRFAVAVDAAASLRGMVTPLQNADDDDVVDPYRRADEVYTLSGQQLVPAVQATLALFGRAATAV</sequence>